<gene>
    <name evidence="2" type="primary">DPYSL3</name>
</gene>
<feature type="region of interest" description="Disordered" evidence="1">
    <location>
        <begin position="24"/>
        <end position="55"/>
    </location>
</feature>
<evidence type="ECO:0000313" key="2">
    <source>
        <dbReference type="EMBL" id="SBP78590.1"/>
    </source>
</evidence>
<feature type="non-terminal residue" evidence="2">
    <location>
        <position position="1"/>
    </location>
</feature>
<feature type="compositionally biased region" description="Basic and acidic residues" evidence="1">
    <location>
        <begin position="24"/>
        <end position="45"/>
    </location>
</feature>
<reference evidence="2" key="2">
    <citation type="submission" date="2016-06" db="EMBL/GenBank/DDBJ databases">
        <title>The genome of a short-lived fish provides insights into sex chromosome evolution and the genetic control of aging.</title>
        <authorList>
            <person name="Reichwald K."/>
            <person name="Felder M."/>
            <person name="Petzold A."/>
            <person name="Koch P."/>
            <person name="Groth M."/>
            <person name="Platzer M."/>
        </authorList>
    </citation>
    <scope>NUCLEOTIDE SEQUENCE</scope>
    <source>
        <tissue evidence="2">Brain</tissue>
    </source>
</reference>
<evidence type="ECO:0000256" key="1">
    <source>
        <dbReference type="SAM" id="MobiDB-lite"/>
    </source>
</evidence>
<proteinExistence type="predicted"/>
<dbReference type="EMBL" id="HADZ01014649">
    <property type="protein sequence ID" value="SBP78590.1"/>
    <property type="molecule type" value="Transcribed_RNA"/>
</dbReference>
<protein>
    <submittedName>
        <fullName evidence="2">Dihydropyrimidinase-like 3</fullName>
    </submittedName>
</protein>
<dbReference type="AlphaFoldDB" id="A0A1A8CIK4"/>
<accession>A0A1A8CIK4</accession>
<organism evidence="2">
    <name type="scientific">Nothobranchius kadleci</name>
    <name type="common">African annual killifish</name>
    <dbReference type="NCBI Taxonomy" id="1051664"/>
    <lineage>
        <taxon>Eukaryota</taxon>
        <taxon>Metazoa</taxon>
        <taxon>Chordata</taxon>
        <taxon>Craniata</taxon>
        <taxon>Vertebrata</taxon>
        <taxon>Euteleostomi</taxon>
        <taxon>Actinopterygii</taxon>
        <taxon>Neopterygii</taxon>
        <taxon>Teleostei</taxon>
        <taxon>Neoteleostei</taxon>
        <taxon>Acanthomorphata</taxon>
        <taxon>Ovalentaria</taxon>
        <taxon>Atherinomorphae</taxon>
        <taxon>Cyprinodontiformes</taxon>
        <taxon>Nothobranchiidae</taxon>
        <taxon>Nothobranchius</taxon>
    </lineage>
</organism>
<reference evidence="2" key="1">
    <citation type="submission" date="2016-05" db="EMBL/GenBank/DDBJ databases">
        <authorList>
            <person name="Lavstsen T."/>
            <person name="Jespersen J.S."/>
        </authorList>
    </citation>
    <scope>NUCLEOTIDE SEQUENCE</scope>
    <source>
        <tissue evidence="2">Brain</tissue>
    </source>
</reference>
<sequence>AACSAASRTLMTVKLLTLMPSVLDREAPDSRGASDEIKRRGEARRTATGAPMIWE</sequence>
<feature type="compositionally biased region" description="Low complexity" evidence="1">
    <location>
        <begin position="46"/>
        <end position="55"/>
    </location>
</feature>
<name>A0A1A8CIK4_NOTKA</name>